<gene>
    <name evidence="2" type="ORF">METZ01_LOCUS96427</name>
</gene>
<proteinExistence type="predicted"/>
<feature type="transmembrane region" description="Helical" evidence="1">
    <location>
        <begin position="13"/>
        <end position="33"/>
    </location>
</feature>
<dbReference type="EMBL" id="UINC01009730">
    <property type="protein sequence ID" value="SVA43573.1"/>
    <property type="molecule type" value="Genomic_DNA"/>
</dbReference>
<dbReference type="Pfam" id="PF19649">
    <property type="entry name" value="DUF6152"/>
    <property type="match status" value="1"/>
</dbReference>
<evidence type="ECO:0000313" key="2">
    <source>
        <dbReference type="EMBL" id="SVA43573.1"/>
    </source>
</evidence>
<feature type="non-terminal residue" evidence="2">
    <location>
        <position position="79"/>
    </location>
</feature>
<reference evidence="2" key="1">
    <citation type="submission" date="2018-05" db="EMBL/GenBank/DDBJ databases">
        <authorList>
            <person name="Lanie J.A."/>
            <person name="Ng W.-L."/>
            <person name="Kazmierczak K.M."/>
            <person name="Andrzejewski T.M."/>
            <person name="Davidsen T.M."/>
            <person name="Wayne K.J."/>
            <person name="Tettelin H."/>
            <person name="Glass J.I."/>
            <person name="Rusch D."/>
            <person name="Podicherti R."/>
            <person name="Tsui H.-C.T."/>
            <person name="Winkler M.E."/>
        </authorList>
    </citation>
    <scope>NUCLEOTIDE SEQUENCE</scope>
</reference>
<keyword evidence="1" id="KW-1133">Transmembrane helix</keyword>
<keyword evidence="1" id="KW-0472">Membrane</keyword>
<organism evidence="2">
    <name type="scientific">marine metagenome</name>
    <dbReference type="NCBI Taxonomy" id="408172"/>
    <lineage>
        <taxon>unclassified sequences</taxon>
        <taxon>metagenomes</taxon>
        <taxon>ecological metagenomes</taxon>
    </lineage>
</organism>
<evidence type="ECO:0008006" key="3">
    <source>
        <dbReference type="Google" id="ProtNLM"/>
    </source>
</evidence>
<dbReference type="AlphaFoldDB" id="A0A381VVG5"/>
<accession>A0A381VVG5</accession>
<dbReference type="InterPro" id="IPR046150">
    <property type="entry name" value="DUF6152"/>
</dbReference>
<sequence length="79" mass="8881">MLDGGLEAVFVRGVFYCLVLASIPALIPIPGYGHHSFAAEFIREPVTIEGVVTEVWFRNPHIRYYVEVSNEEGGTEIWD</sequence>
<evidence type="ECO:0000256" key="1">
    <source>
        <dbReference type="SAM" id="Phobius"/>
    </source>
</evidence>
<name>A0A381VVG5_9ZZZZ</name>
<keyword evidence="1" id="KW-0812">Transmembrane</keyword>
<protein>
    <recommendedName>
        <fullName evidence="3">OB-fold nucleic acid binding domain-containing protein</fullName>
    </recommendedName>
</protein>